<dbReference type="Proteomes" id="UP000663864">
    <property type="component" value="Unassembled WGS sequence"/>
</dbReference>
<dbReference type="EMBL" id="CAJOBE010003275">
    <property type="protein sequence ID" value="CAF3871008.1"/>
    <property type="molecule type" value="Genomic_DNA"/>
</dbReference>
<dbReference type="CDD" id="cd18787">
    <property type="entry name" value="SF2_C_DEAD"/>
    <property type="match status" value="1"/>
</dbReference>
<comment type="similarity">
    <text evidence="7">Belongs to the DEAD box helicase family.</text>
</comment>
<feature type="domain" description="Helicase ATP-binding" evidence="9">
    <location>
        <begin position="49"/>
        <end position="220"/>
    </location>
</feature>
<evidence type="ECO:0000259" key="11">
    <source>
        <dbReference type="PROSITE" id="PS51195"/>
    </source>
</evidence>
<dbReference type="AlphaFoldDB" id="A0A814GW25"/>
<dbReference type="InterPro" id="IPR014001">
    <property type="entry name" value="Helicase_ATP-bd"/>
</dbReference>
<dbReference type="OrthoDB" id="10261904at2759"/>
<dbReference type="InterPro" id="IPR011545">
    <property type="entry name" value="DEAD/DEAH_box_helicase_dom"/>
</dbReference>
<evidence type="ECO:0000313" key="21">
    <source>
        <dbReference type="Proteomes" id="UP000663870"/>
    </source>
</evidence>
<comment type="caution">
    <text evidence="12">The sequence shown here is derived from an EMBL/GenBank/DDBJ whole genome shotgun (WGS) entry which is preliminary data.</text>
</comment>
<dbReference type="GO" id="GO:0005524">
    <property type="term" value="F:ATP binding"/>
    <property type="evidence" value="ECO:0007669"/>
    <property type="project" value="UniProtKB-KW"/>
</dbReference>
<evidence type="ECO:0000256" key="4">
    <source>
        <dbReference type="ARBA" id="ARBA00022806"/>
    </source>
</evidence>
<dbReference type="SUPFAM" id="SSF52540">
    <property type="entry name" value="P-loop containing nucleoside triphosphate hydrolases"/>
    <property type="match status" value="2"/>
</dbReference>
<evidence type="ECO:0000256" key="3">
    <source>
        <dbReference type="ARBA" id="ARBA00022801"/>
    </source>
</evidence>
<dbReference type="Pfam" id="PF00270">
    <property type="entry name" value="DEAD"/>
    <property type="match status" value="1"/>
</dbReference>
<dbReference type="EMBL" id="CAJOBD010001413">
    <property type="protein sequence ID" value="CAF3797071.1"/>
    <property type="molecule type" value="Genomic_DNA"/>
</dbReference>
<evidence type="ECO:0000313" key="20">
    <source>
        <dbReference type="EMBL" id="CAF3871008.1"/>
    </source>
</evidence>
<name>A0A814GW25_9BILA</name>
<evidence type="ECO:0000256" key="5">
    <source>
        <dbReference type="ARBA" id="ARBA00022840"/>
    </source>
</evidence>
<dbReference type="InterPro" id="IPR027417">
    <property type="entry name" value="P-loop_NTPase"/>
</dbReference>
<feature type="region of interest" description="Disordered" evidence="8">
    <location>
        <begin position="451"/>
        <end position="470"/>
    </location>
</feature>
<evidence type="ECO:0000313" key="13">
    <source>
        <dbReference type="EMBL" id="CAF1032507.1"/>
    </source>
</evidence>
<keyword evidence="21" id="KW-1185">Reference proteome</keyword>
<dbReference type="PROSITE" id="PS51192">
    <property type="entry name" value="HELICASE_ATP_BIND_1"/>
    <property type="match status" value="1"/>
</dbReference>
<evidence type="ECO:0000313" key="19">
    <source>
        <dbReference type="EMBL" id="CAF3797071.1"/>
    </source>
</evidence>
<dbReference type="EMBL" id="CAJNOU010000453">
    <property type="protein sequence ID" value="CAF1002120.1"/>
    <property type="molecule type" value="Genomic_DNA"/>
</dbReference>
<evidence type="ECO:0000256" key="2">
    <source>
        <dbReference type="ARBA" id="ARBA00022741"/>
    </source>
</evidence>
<dbReference type="PROSITE" id="PS51194">
    <property type="entry name" value="HELICASE_CTER"/>
    <property type="match status" value="1"/>
</dbReference>
<dbReference type="PANTHER" id="PTHR47959">
    <property type="entry name" value="ATP-DEPENDENT RNA HELICASE RHLE-RELATED"/>
    <property type="match status" value="1"/>
</dbReference>
<dbReference type="EMBL" id="CAJNOO010000825">
    <property type="protein sequence ID" value="CAF1041751.1"/>
    <property type="molecule type" value="Genomic_DNA"/>
</dbReference>
<dbReference type="Proteomes" id="UP000663836">
    <property type="component" value="Unassembled WGS sequence"/>
</dbReference>
<evidence type="ECO:0000256" key="1">
    <source>
        <dbReference type="ARBA" id="ARBA00012552"/>
    </source>
</evidence>
<keyword evidence="3 7" id="KW-0378">Hydrolase</keyword>
<evidence type="ECO:0000313" key="22">
    <source>
        <dbReference type="Proteomes" id="UP000663889"/>
    </source>
</evidence>
<evidence type="ECO:0000259" key="9">
    <source>
        <dbReference type="PROSITE" id="PS51192"/>
    </source>
</evidence>
<accession>A0A814GW25</accession>
<evidence type="ECO:0000313" key="18">
    <source>
        <dbReference type="EMBL" id="CAF3573646.1"/>
    </source>
</evidence>
<evidence type="ECO:0000313" key="14">
    <source>
        <dbReference type="EMBL" id="CAF1041751.1"/>
    </source>
</evidence>
<dbReference type="EMBL" id="CAJNOH010000412">
    <property type="protein sequence ID" value="CAF1032507.1"/>
    <property type="molecule type" value="Genomic_DNA"/>
</dbReference>
<dbReference type="InterPro" id="IPR001650">
    <property type="entry name" value="Helicase_C-like"/>
</dbReference>
<organism evidence="12 22">
    <name type="scientific">Rotaria sordida</name>
    <dbReference type="NCBI Taxonomy" id="392033"/>
    <lineage>
        <taxon>Eukaryota</taxon>
        <taxon>Metazoa</taxon>
        <taxon>Spiralia</taxon>
        <taxon>Gnathifera</taxon>
        <taxon>Rotifera</taxon>
        <taxon>Eurotatoria</taxon>
        <taxon>Bdelloidea</taxon>
        <taxon>Philodinida</taxon>
        <taxon>Philodinidae</taxon>
        <taxon>Rotaria</taxon>
    </lineage>
</organism>
<dbReference type="EMBL" id="CAJNOL010000773">
    <property type="protein sequence ID" value="CAF1194990.1"/>
    <property type="molecule type" value="Genomic_DNA"/>
</dbReference>
<dbReference type="EMBL" id="CAJNOL010000803">
    <property type="protein sequence ID" value="CAF1203988.1"/>
    <property type="molecule type" value="Genomic_DNA"/>
</dbReference>
<feature type="short sequence motif" description="Q motif" evidence="6">
    <location>
        <begin position="18"/>
        <end position="46"/>
    </location>
</feature>
<protein>
    <recommendedName>
        <fullName evidence="1">RNA helicase</fullName>
        <ecNumber evidence="1">3.6.4.13</ecNumber>
    </recommendedName>
</protein>
<keyword evidence="5 7" id="KW-0067">ATP-binding</keyword>
<feature type="compositionally biased region" description="Basic residues" evidence="8">
    <location>
        <begin position="456"/>
        <end position="470"/>
    </location>
</feature>
<proteinExistence type="inferred from homology"/>
<dbReference type="InterPro" id="IPR050079">
    <property type="entry name" value="DEAD_box_RNA_helicase"/>
</dbReference>
<keyword evidence="2 7" id="KW-0547">Nucleotide-binding</keyword>
<dbReference type="Proteomes" id="UP000663823">
    <property type="component" value="Unassembled WGS sequence"/>
</dbReference>
<dbReference type="Gene3D" id="3.40.50.300">
    <property type="entry name" value="P-loop containing nucleotide triphosphate hydrolases"/>
    <property type="match status" value="2"/>
</dbReference>
<dbReference type="PROSITE" id="PS51195">
    <property type="entry name" value="Q_MOTIF"/>
    <property type="match status" value="1"/>
</dbReference>
<dbReference type="Proteomes" id="UP000663882">
    <property type="component" value="Unassembled WGS sequence"/>
</dbReference>
<dbReference type="SMART" id="SM00490">
    <property type="entry name" value="HELICc"/>
    <property type="match status" value="1"/>
</dbReference>
<dbReference type="Pfam" id="PF00271">
    <property type="entry name" value="Helicase_C"/>
    <property type="match status" value="1"/>
</dbReference>
<dbReference type="EMBL" id="CAJNOT010001048">
    <property type="protein sequence ID" value="CAF1135052.1"/>
    <property type="molecule type" value="Genomic_DNA"/>
</dbReference>
<evidence type="ECO:0000313" key="16">
    <source>
        <dbReference type="EMBL" id="CAF1194990.1"/>
    </source>
</evidence>
<dbReference type="Proteomes" id="UP000663854">
    <property type="component" value="Unassembled WGS sequence"/>
</dbReference>
<dbReference type="GO" id="GO:0016787">
    <property type="term" value="F:hydrolase activity"/>
    <property type="evidence" value="ECO:0007669"/>
    <property type="project" value="UniProtKB-KW"/>
</dbReference>
<dbReference type="EMBL" id="CAJOAX010000355">
    <property type="protein sequence ID" value="CAF3573646.1"/>
    <property type="molecule type" value="Genomic_DNA"/>
</dbReference>
<feature type="domain" description="DEAD-box RNA helicase Q" evidence="11">
    <location>
        <begin position="18"/>
        <end position="46"/>
    </location>
</feature>
<evidence type="ECO:0000313" key="12">
    <source>
        <dbReference type="EMBL" id="CAF1002120.1"/>
    </source>
</evidence>
<dbReference type="InterPro" id="IPR000629">
    <property type="entry name" value="RNA-helicase_DEAD-box_CS"/>
</dbReference>
<dbReference type="PROSITE" id="PS00039">
    <property type="entry name" value="DEAD_ATP_HELICASE"/>
    <property type="match status" value="1"/>
</dbReference>
<keyword evidence="4 7" id="KW-0347">Helicase</keyword>
<dbReference type="Proteomes" id="UP000663870">
    <property type="component" value="Unassembled WGS sequence"/>
</dbReference>
<reference evidence="12" key="1">
    <citation type="submission" date="2021-02" db="EMBL/GenBank/DDBJ databases">
        <authorList>
            <person name="Nowell W R."/>
        </authorList>
    </citation>
    <scope>NUCLEOTIDE SEQUENCE</scope>
</reference>
<dbReference type="EC" id="3.6.4.13" evidence="1"/>
<dbReference type="Proteomes" id="UP000663874">
    <property type="component" value="Unassembled WGS sequence"/>
</dbReference>
<dbReference type="Proteomes" id="UP000663889">
    <property type="component" value="Unassembled WGS sequence"/>
</dbReference>
<evidence type="ECO:0000256" key="8">
    <source>
        <dbReference type="SAM" id="MobiDB-lite"/>
    </source>
</evidence>
<dbReference type="SMART" id="SM00487">
    <property type="entry name" value="DEXDc"/>
    <property type="match status" value="1"/>
</dbReference>
<evidence type="ECO:0000259" key="10">
    <source>
        <dbReference type="PROSITE" id="PS51194"/>
    </source>
</evidence>
<gene>
    <name evidence="20" type="ORF">FNK824_LOCUS19010</name>
    <name evidence="19" type="ORF">JBS370_LOCUS15085</name>
    <name evidence="16" type="ORF">JXQ802_LOCUS24097</name>
    <name evidence="17" type="ORF">JXQ802_LOCUS24584</name>
    <name evidence="18" type="ORF">OTI717_LOCUS5439</name>
    <name evidence="13" type="ORF">PYM288_LOCUS16212</name>
    <name evidence="14" type="ORF">RFH988_LOCUS16259</name>
    <name evidence="12" type="ORF">SEV965_LOCUS10840</name>
    <name evidence="15" type="ORF">ZHD862_LOCUS19342</name>
</gene>
<dbReference type="CDD" id="cd17955">
    <property type="entry name" value="DEADc_DDX49"/>
    <property type="match status" value="1"/>
</dbReference>
<dbReference type="PANTHER" id="PTHR47959:SF25">
    <property type="entry name" value="RNA HELICASE"/>
    <property type="match status" value="1"/>
</dbReference>
<evidence type="ECO:0000313" key="17">
    <source>
        <dbReference type="EMBL" id="CAF1203988.1"/>
    </source>
</evidence>
<dbReference type="GO" id="GO:0005829">
    <property type="term" value="C:cytosol"/>
    <property type="evidence" value="ECO:0007669"/>
    <property type="project" value="TreeGrafter"/>
</dbReference>
<dbReference type="InterPro" id="IPR014014">
    <property type="entry name" value="RNA_helicase_DEAD_Q_motif"/>
</dbReference>
<dbReference type="GO" id="GO:0003724">
    <property type="term" value="F:RNA helicase activity"/>
    <property type="evidence" value="ECO:0007669"/>
    <property type="project" value="UniProtKB-EC"/>
</dbReference>
<dbReference type="GO" id="GO:0003676">
    <property type="term" value="F:nucleic acid binding"/>
    <property type="evidence" value="ECO:0007669"/>
    <property type="project" value="InterPro"/>
</dbReference>
<sequence>MTDNEEETQLRKDFIESSSFDSLPIKKWLKDQCRLLGFEHPTPVQYTCIPRILEGQDILACAKTGSGKTAAFALPILDILSDDIYGIFALILTPTRELAYQIADQFRVFGKPLGLKDCVITGGMDMMIQNSALTESPHIVIATPGRLADHIESGTEFSLNKIKFLVLDEADRLLEDNFGKQLQTIFSILPKQRQTLLFSATITDTIKQVQSISERKPFVFDGNLLHQPVEKLEQYYLLVPANVKDAYLFHLLSLYHSNNDDDDNNNVKKHSNSTIIFTSTCRDCQILSMMCRKFHMPSVEIHSLMKQRQRLAALAKFKSLQVRILFATDVASRGLDVPSVDLIINHNVPFVPKEYVHRVGRTARAGRCGTAITLVTQYDVKLMHKIEDRINKPLIEYRIKEKEVLKLLVEISMTRSQVEIQLDEEDFGEAEKINKRKHRLLEQEILNENKSLEKKSKNKRKKKKRLNSKK</sequence>
<evidence type="ECO:0000313" key="15">
    <source>
        <dbReference type="EMBL" id="CAF1135052.1"/>
    </source>
</evidence>
<evidence type="ECO:0000256" key="7">
    <source>
        <dbReference type="RuleBase" id="RU000492"/>
    </source>
</evidence>
<evidence type="ECO:0000256" key="6">
    <source>
        <dbReference type="PROSITE-ProRule" id="PRU00552"/>
    </source>
</evidence>
<feature type="domain" description="Helicase C-terminal" evidence="10">
    <location>
        <begin position="259"/>
        <end position="405"/>
    </location>
</feature>